<sequence length="289" mass="33530">MLFSYFTNEQAVQVSPLTYIRICATNPFNDIRNYSSFLSQGFEPFDNAIDSPGYYELSARPLDIIKFHCPRRKAKEFSLIYKVSFEEFQRCSLGSDAALVVSCDGEHHIVRYTLVPDQTEQGQIYFITTSSGKKEGLYDRRLGLCNEKNMRMAVIFDGKELIQGRDPLLGLNVDLERLLQDRFYLAEENGELNWKKNVLPDVDFDWRTYLQNHNRKLKFDKSLQIEPIPLDDEFVSRWEELRNQRIENELGFLAQPKETVDEVVESAATSSATFIATLAGLVTIFYWIR</sequence>
<evidence type="ECO:0000313" key="4">
    <source>
        <dbReference type="EMBL" id="RCN43094.1"/>
    </source>
</evidence>
<keyword evidence="2" id="KW-0472">Membrane</keyword>
<dbReference type="GO" id="GO:0016020">
    <property type="term" value="C:membrane"/>
    <property type="evidence" value="ECO:0007669"/>
    <property type="project" value="InterPro"/>
</dbReference>
<proteinExistence type="inferred from homology"/>
<dbReference type="Pfam" id="PF00812">
    <property type="entry name" value="Ephrin"/>
    <property type="match status" value="1"/>
</dbReference>
<organism evidence="4 5">
    <name type="scientific">Ancylostoma caninum</name>
    <name type="common">Dog hookworm</name>
    <dbReference type="NCBI Taxonomy" id="29170"/>
    <lineage>
        <taxon>Eukaryota</taxon>
        <taxon>Metazoa</taxon>
        <taxon>Ecdysozoa</taxon>
        <taxon>Nematoda</taxon>
        <taxon>Chromadorea</taxon>
        <taxon>Rhabditida</taxon>
        <taxon>Rhabditina</taxon>
        <taxon>Rhabditomorpha</taxon>
        <taxon>Strongyloidea</taxon>
        <taxon>Ancylostomatidae</taxon>
        <taxon>Ancylostomatinae</taxon>
        <taxon>Ancylostoma</taxon>
    </lineage>
</organism>
<accession>A0A368GFC1</accession>
<name>A0A368GFC1_ANCCA</name>
<dbReference type="Gene3D" id="2.60.40.420">
    <property type="entry name" value="Cupredoxins - blue copper proteins"/>
    <property type="match status" value="1"/>
</dbReference>
<keyword evidence="2" id="KW-1133">Transmembrane helix</keyword>
<keyword evidence="5" id="KW-1185">Reference proteome</keyword>
<dbReference type="AlphaFoldDB" id="A0A368GFC1"/>
<evidence type="ECO:0000256" key="1">
    <source>
        <dbReference type="PROSITE-ProRule" id="PRU00884"/>
    </source>
</evidence>
<feature type="transmembrane region" description="Helical" evidence="2">
    <location>
        <begin position="267"/>
        <end position="288"/>
    </location>
</feature>
<dbReference type="PROSITE" id="PS51551">
    <property type="entry name" value="EPHRIN_RBD_2"/>
    <property type="match status" value="1"/>
</dbReference>
<evidence type="ECO:0000256" key="2">
    <source>
        <dbReference type="SAM" id="Phobius"/>
    </source>
</evidence>
<comment type="caution">
    <text evidence="1">Lacks conserved residue(s) required for the propagation of feature annotation.</text>
</comment>
<reference evidence="4 5" key="1">
    <citation type="submission" date="2014-10" db="EMBL/GenBank/DDBJ databases">
        <title>Draft genome of the hookworm Ancylostoma caninum.</title>
        <authorList>
            <person name="Mitreva M."/>
        </authorList>
    </citation>
    <scope>NUCLEOTIDE SEQUENCE [LARGE SCALE GENOMIC DNA]</scope>
    <source>
        <strain evidence="4 5">Baltimore</strain>
    </source>
</reference>
<evidence type="ECO:0000313" key="5">
    <source>
        <dbReference type="Proteomes" id="UP000252519"/>
    </source>
</evidence>
<dbReference type="InterPro" id="IPR001799">
    <property type="entry name" value="Ephrin_RBD"/>
</dbReference>
<keyword evidence="2" id="KW-0812">Transmembrane</keyword>
<comment type="caution">
    <text evidence="4">The sequence shown here is derived from an EMBL/GenBank/DDBJ whole genome shotgun (WGS) entry which is preliminary data.</text>
</comment>
<dbReference type="EMBL" id="JOJR01000170">
    <property type="protein sequence ID" value="RCN43094.1"/>
    <property type="molecule type" value="Genomic_DNA"/>
</dbReference>
<dbReference type="SUPFAM" id="SSF49503">
    <property type="entry name" value="Cupredoxins"/>
    <property type="match status" value="1"/>
</dbReference>
<dbReference type="STRING" id="29170.A0A368GFC1"/>
<gene>
    <name evidence="4" type="ORF">ANCCAN_10927</name>
</gene>
<dbReference type="Proteomes" id="UP000252519">
    <property type="component" value="Unassembled WGS sequence"/>
</dbReference>
<dbReference type="OrthoDB" id="6250301at2759"/>
<protein>
    <submittedName>
        <fullName evidence="4">Ephrin</fullName>
    </submittedName>
</protein>
<dbReference type="InterPro" id="IPR008972">
    <property type="entry name" value="Cupredoxin"/>
</dbReference>
<feature type="domain" description="Ephrin RBD" evidence="3">
    <location>
        <begin position="23"/>
        <end position="156"/>
    </location>
</feature>
<comment type="similarity">
    <text evidence="1">Belongs to the ephrin family.</text>
</comment>
<evidence type="ECO:0000259" key="3">
    <source>
        <dbReference type="PROSITE" id="PS51551"/>
    </source>
</evidence>